<evidence type="ECO:0000256" key="1">
    <source>
        <dbReference type="ARBA" id="ARBA00022603"/>
    </source>
</evidence>
<dbReference type="GO" id="GO:0032259">
    <property type="term" value="P:methylation"/>
    <property type="evidence" value="ECO:0007669"/>
    <property type="project" value="UniProtKB-KW"/>
</dbReference>
<evidence type="ECO:0000259" key="3">
    <source>
        <dbReference type="Pfam" id="PF13649"/>
    </source>
</evidence>
<dbReference type="GO" id="GO:0008168">
    <property type="term" value="F:methyltransferase activity"/>
    <property type="evidence" value="ECO:0007669"/>
    <property type="project" value="UniProtKB-KW"/>
</dbReference>
<sequence>MNISKNWFLDEFKQIGKDYADQSEVDVYESSHAQFRDIYQESIDLLKTLNPSQEDKLIDFGCGTGIFAIESAKVCNKVYAVDISTEMLHYAQKKATQIDIHNIEFCHSGFLNFEIEDNSVNYITTTFSFHHLPDYWKGIALNRMYNMLKPRGILYIKDVVISEKNSLVNIQNFIDAQTEMGGDFLKEDAEIHFKEEFSTYDWILEGLVSRSGFKITSKKVELGLIAAYICIKE</sequence>
<gene>
    <name evidence="4" type="ORF">J0656_18695</name>
</gene>
<name>A0ABS3G9G1_9FLAO</name>
<dbReference type="PANTHER" id="PTHR43861:SF1">
    <property type="entry name" value="TRANS-ACONITATE 2-METHYLTRANSFERASE"/>
    <property type="match status" value="1"/>
</dbReference>
<accession>A0ABS3G9G1</accession>
<reference evidence="4 5" key="1">
    <citation type="submission" date="2021-03" db="EMBL/GenBank/DDBJ databases">
        <title>Muricauda lutimaris sp. nov. and Muricauda ruestringensis sp. nov, two marine members of the Flavobacteriaceae isolated from deep sea sediments of Western Pacific.</title>
        <authorList>
            <person name="Zhao S."/>
            <person name="Liu R."/>
        </authorList>
    </citation>
    <scope>NUCLEOTIDE SEQUENCE [LARGE SCALE GENOMIC DNA]</scope>
    <source>
        <strain evidence="4 5">BC31-1-A7</strain>
    </source>
</reference>
<organism evidence="4 5">
    <name type="scientific">Flagellimonas aurea</name>
    <dbReference type="NCBI Taxonomy" id="2915619"/>
    <lineage>
        <taxon>Bacteria</taxon>
        <taxon>Pseudomonadati</taxon>
        <taxon>Bacteroidota</taxon>
        <taxon>Flavobacteriia</taxon>
        <taxon>Flavobacteriales</taxon>
        <taxon>Flavobacteriaceae</taxon>
        <taxon>Flagellimonas</taxon>
    </lineage>
</organism>
<dbReference type="Gene3D" id="3.40.50.150">
    <property type="entry name" value="Vaccinia Virus protein VP39"/>
    <property type="match status" value="1"/>
</dbReference>
<dbReference type="CDD" id="cd02440">
    <property type="entry name" value="AdoMet_MTases"/>
    <property type="match status" value="1"/>
</dbReference>
<protein>
    <submittedName>
        <fullName evidence="4">Methyltransferase domain-containing protein</fullName>
    </submittedName>
</protein>
<comment type="caution">
    <text evidence="4">The sequence shown here is derived from an EMBL/GenBank/DDBJ whole genome shotgun (WGS) entry which is preliminary data.</text>
</comment>
<evidence type="ECO:0000256" key="2">
    <source>
        <dbReference type="ARBA" id="ARBA00022679"/>
    </source>
</evidence>
<dbReference type="EMBL" id="JAFLNL010000015">
    <property type="protein sequence ID" value="MBO0356054.1"/>
    <property type="molecule type" value="Genomic_DNA"/>
</dbReference>
<keyword evidence="5" id="KW-1185">Reference proteome</keyword>
<dbReference type="PANTHER" id="PTHR43861">
    <property type="entry name" value="TRANS-ACONITATE 2-METHYLTRANSFERASE-RELATED"/>
    <property type="match status" value="1"/>
</dbReference>
<evidence type="ECO:0000313" key="4">
    <source>
        <dbReference type="EMBL" id="MBO0356054.1"/>
    </source>
</evidence>
<dbReference type="InterPro" id="IPR041698">
    <property type="entry name" value="Methyltransf_25"/>
</dbReference>
<dbReference type="Proteomes" id="UP000664044">
    <property type="component" value="Unassembled WGS sequence"/>
</dbReference>
<keyword evidence="1 4" id="KW-0489">Methyltransferase</keyword>
<dbReference type="InterPro" id="IPR029063">
    <property type="entry name" value="SAM-dependent_MTases_sf"/>
</dbReference>
<feature type="domain" description="Methyltransferase" evidence="3">
    <location>
        <begin position="58"/>
        <end position="152"/>
    </location>
</feature>
<dbReference type="RefSeq" id="WP_207036646.1">
    <property type="nucleotide sequence ID" value="NZ_JAFLNL010000015.1"/>
</dbReference>
<evidence type="ECO:0000313" key="5">
    <source>
        <dbReference type="Proteomes" id="UP000664044"/>
    </source>
</evidence>
<dbReference type="Pfam" id="PF13649">
    <property type="entry name" value="Methyltransf_25"/>
    <property type="match status" value="1"/>
</dbReference>
<proteinExistence type="predicted"/>
<dbReference type="SUPFAM" id="SSF53335">
    <property type="entry name" value="S-adenosyl-L-methionine-dependent methyltransferases"/>
    <property type="match status" value="1"/>
</dbReference>
<keyword evidence="2" id="KW-0808">Transferase</keyword>